<dbReference type="GO" id="GO:0016887">
    <property type="term" value="F:ATP hydrolysis activity"/>
    <property type="evidence" value="ECO:0007669"/>
    <property type="project" value="InterPro"/>
</dbReference>
<dbReference type="GO" id="GO:0005886">
    <property type="term" value="C:plasma membrane"/>
    <property type="evidence" value="ECO:0007669"/>
    <property type="project" value="UniProtKB-SubCell"/>
</dbReference>
<dbReference type="GO" id="GO:0015421">
    <property type="term" value="F:ABC-type oligopeptide transporter activity"/>
    <property type="evidence" value="ECO:0007669"/>
    <property type="project" value="TreeGrafter"/>
</dbReference>
<dbReference type="InterPro" id="IPR011527">
    <property type="entry name" value="ABC1_TM_dom"/>
</dbReference>
<keyword evidence="6 7" id="KW-0472">Membrane</keyword>
<keyword evidence="3" id="KW-0547">Nucleotide-binding</keyword>
<evidence type="ECO:0000259" key="9">
    <source>
        <dbReference type="PROSITE" id="PS50929"/>
    </source>
</evidence>
<feature type="transmembrane region" description="Helical" evidence="7">
    <location>
        <begin position="12"/>
        <end position="37"/>
    </location>
</feature>
<dbReference type="InterPro" id="IPR003439">
    <property type="entry name" value="ABC_transporter-like_ATP-bd"/>
</dbReference>
<dbReference type="AlphaFoldDB" id="A0A386REK3"/>
<evidence type="ECO:0000256" key="7">
    <source>
        <dbReference type="SAM" id="Phobius"/>
    </source>
</evidence>
<dbReference type="Pfam" id="PF00664">
    <property type="entry name" value="ABC_membrane"/>
    <property type="match status" value="1"/>
</dbReference>
<dbReference type="SUPFAM" id="SSF90123">
    <property type="entry name" value="ABC transporter transmembrane region"/>
    <property type="match status" value="1"/>
</dbReference>
<evidence type="ECO:0000256" key="5">
    <source>
        <dbReference type="ARBA" id="ARBA00022989"/>
    </source>
</evidence>
<feature type="transmembrane region" description="Helical" evidence="7">
    <location>
        <begin position="243"/>
        <end position="260"/>
    </location>
</feature>
<keyword evidence="2 7" id="KW-0812">Transmembrane</keyword>
<sequence>MKYSLKSFPLHIALFVILSCILAGISVSNALILKLIMDFSTNKTERMSYLLLVLVVIGYILINAVFYYFQQYNSDYLAKKSVFLYRNIIFKRIVQSSLSHYTKKDQGEYISLMTSQMDKLEQNYFVSIYWGSYLLIQFVIACIVAFFMNPFMALIAIILSIPNVFIPIVFKKILERTTLATINSTNTFISKITDYLKGFVDWKINGNGQLISKLENKASKQLLSNQKEEVKANNIATVFNNSFSNVLYLGTWLVGAFFIINKNLTVGSIVAFSQLITNISFPIYSFSDLFSQIMSGRKLFQQIENQFPENEDDDALVSVGPFKDIQFKDVKVNLKDNKTISFKHLKFTNGKKYLIEGPSGSGKTTIFRLITKQLIDYQGTITFNGTNLQDINNQSLFDQIAYLPQDGHIFNTSLLNNLTLYSQDYEQQNLVDVLKFVGLEKWATSEYLNMSIDSKKVSGGEAKRIELARLLLQKKQILVLDEFSSGIDESMLKMIEGRLFKLPVTILYISHVVNDDLLQKADDLITLK</sequence>
<dbReference type="CDD" id="cd07346">
    <property type="entry name" value="ABC_6TM_exporters"/>
    <property type="match status" value="1"/>
</dbReference>
<name>A0A386REK3_LACHE</name>
<dbReference type="InterPro" id="IPR003593">
    <property type="entry name" value="AAA+_ATPase"/>
</dbReference>
<reference evidence="10 11" key="1">
    <citation type="submission" date="2016-10" db="EMBL/GenBank/DDBJ databases">
        <title>Complete genomic sequencing of Lactobacillus helveticus LH99 and comparative genome analysis.</title>
        <authorList>
            <person name="Li N."/>
            <person name="You C."/>
            <person name="Liu Z."/>
        </authorList>
    </citation>
    <scope>NUCLEOTIDE SEQUENCE [LARGE SCALE GENOMIC DNA]</scope>
    <source>
        <strain evidence="10 11">LH99</strain>
    </source>
</reference>
<evidence type="ECO:0000313" key="11">
    <source>
        <dbReference type="Proteomes" id="UP000267794"/>
    </source>
</evidence>
<dbReference type="InterPro" id="IPR027417">
    <property type="entry name" value="P-loop_NTPase"/>
</dbReference>
<dbReference type="InterPro" id="IPR017871">
    <property type="entry name" value="ABC_transporter-like_CS"/>
</dbReference>
<feature type="domain" description="ABC transporter" evidence="8">
    <location>
        <begin position="325"/>
        <end position="528"/>
    </location>
</feature>
<accession>A0A386REK3</accession>
<gene>
    <name evidence="10" type="ORF">BC335_1238</name>
</gene>
<dbReference type="Pfam" id="PF00005">
    <property type="entry name" value="ABC_tran"/>
    <property type="match status" value="1"/>
</dbReference>
<evidence type="ECO:0000313" key="10">
    <source>
        <dbReference type="EMBL" id="AYE61688.1"/>
    </source>
</evidence>
<dbReference type="PANTHER" id="PTHR43394:SF1">
    <property type="entry name" value="ATP-BINDING CASSETTE SUB-FAMILY B MEMBER 10, MITOCHONDRIAL"/>
    <property type="match status" value="1"/>
</dbReference>
<evidence type="ECO:0000259" key="8">
    <source>
        <dbReference type="PROSITE" id="PS50893"/>
    </source>
</evidence>
<proteinExistence type="predicted"/>
<feature type="domain" description="ABC transmembrane type-1" evidence="9">
    <location>
        <begin position="13"/>
        <end position="295"/>
    </location>
</feature>
<protein>
    <submittedName>
        <fullName evidence="10">ABC transporter ATP-binding permease</fullName>
    </submittedName>
</protein>
<comment type="subcellular location">
    <subcellularLocation>
        <location evidence="1">Cell membrane</location>
        <topology evidence="1">Multi-pass membrane protein</topology>
    </subcellularLocation>
</comment>
<feature type="transmembrane region" description="Helical" evidence="7">
    <location>
        <begin position="49"/>
        <end position="69"/>
    </location>
</feature>
<dbReference type="Gene3D" id="1.20.1560.10">
    <property type="entry name" value="ABC transporter type 1, transmembrane domain"/>
    <property type="match status" value="1"/>
</dbReference>
<evidence type="ECO:0000256" key="2">
    <source>
        <dbReference type="ARBA" id="ARBA00022692"/>
    </source>
</evidence>
<dbReference type="InterPro" id="IPR039421">
    <property type="entry name" value="Type_1_exporter"/>
</dbReference>
<dbReference type="PROSITE" id="PS00211">
    <property type="entry name" value="ABC_TRANSPORTER_1"/>
    <property type="match status" value="1"/>
</dbReference>
<dbReference type="EMBL" id="CP017982">
    <property type="protein sequence ID" value="AYE61688.1"/>
    <property type="molecule type" value="Genomic_DNA"/>
</dbReference>
<dbReference type="Proteomes" id="UP000267794">
    <property type="component" value="Chromosome"/>
</dbReference>
<dbReference type="InterPro" id="IPR036640">
    <property type="entry name" value="ABC1_TM_sf"/>
</dbReference>
<dbReference type="PROSITE" id="PS50893">
    <property type="entry name" value="ABC_TRANSPORTER_2"/>
    <property type="match status" value="1"/>
</dbReference>
<dbReference type="GO" id="GO:0005524">
    <property type="term" value="F:ATP binding"/>
    <property type="evidence" value="ECO:0007669"/>
    <property type="project" value="UniProtKB-KW"/>
</dbReference>
<keyword evidence="4 10" id="KW-0067">ATP-binding</keyword>
<evidence type="ECO:0000256" key="3">
    <source>
        <dbReference type="ARBA" id="ARBA00022741"/>
    </source>
</evidence>
<dbReference type="SUPFAM" id="SSF52540">
    <property type="entry name" value="P-loop containing nucleoside triphosphate hydrolases"/>
    <property type="match status" value="1"/>
</dbReference>
<evidence type="ECO:0000256" key="4">
    <source>
        <dbReference type="ARBA" id="ARBA00022840"/>
    </source>
</evidence>
<dbReference type="SMART" id="SM00382">
    <property type="entry name" value="AAA"/>
    <property type="match status" value="1"/>
</dbReference>
<dbReference type="RefSeq" id="WP_120357449.1">
    <property type="nucleotide sequence ID" value="NZ_CP017982.1"/>
</dbReference>
<evidence type="ECO:0000256" key="6">
    <source>
        <dbReference type="ARBA" id="ARBA00023136"/>
    </source>
</evidence>
<feature type="transmembrane region" description="Helical" evidence="7">
    <location>
        <begin position="153"/>
        <end position="170"/>
    </location>
</feature>
<dbReference type="PANTHER" id="PTHR43394">
    <property type="entry name" value="ATP-DEPENDENT PERMEASE MDL1, MITOCHONDRIAL"/>
    <property type="match status" value="1"/>
</dbReference>
<evidence type="ECO:0000256" key="1">
    <source>
        <dbReference type="ARBA" id="ARBA00004651"/>
    </source>
</evidence>
<feature type="transmembrane region" description="Helical" evidence="7">
    <location>
        <begin position="124"/>
        <end position="147"/>
    </location>
</feature>
<dbReference type="Gene3D" id="3.40.50.300">
    <property type="entry name" value="P-loop containing nucleotide triphosphate hydrolases"/>
    <property type="match status" value="1"/>
</dbReference>
<dbReference type="PROSITE" id="PS50929">
    <property type="entry name" value="ABC_TM1F"/>
    <property type="match status" value="1"/>
</dbReference>
<organism evidence="10 11">
    <name type="scientific">Lactobacillus helveticus</name>
    <name type="common">Lactobacillus suntoryeus</name>
    <dbReference type="NCBI Taxonomy" id="1587"/>
    <lineage>
        <taxon>Bacteria</taxon>
        <taxon>Bacillati</taxon>
        <taxon>Bacillota</taxon>
        <taxon>Bacilli</taxon>
        <taxon>Lactobacillales</taxon>
        <taxon>Lactobacillaceae</taxon>
        <taxon>Lactobacillus</taxon>
    </lineage>
</organism>
<keyword evidence="5 7" id="KW-1133">Transmembrane helix</keyword>
<dbReference type="PROSITE" id="PS51257">
    <property type="entry name" value="PROKAR_LIPOPROTEIN"/>
    <property type="match status" value="1"/>
</dbReference>